<dbReference type="Gene3D" id="1.20.58.1910">
    <property type="match status" value="1"/>
</dbReference>
<evidence type="ECO:0000313" key="5">
    <source>
        <dbReference type="Proteomes" id="UP000254100"/>
    </source>
</evidence>
<evidence type="ECO:0000313" key="2">
    <source>
        <dbReference type="EMBL" id="KIX91369.1"/>
    </source>
</evidence>
<dbReference type="InterPro" id="IPR006674">
    <property type="entry name" value="HD_domain"/>
</dbReference>
<sequence>MQTHIQAAYDYMSNVHAQDTTGHDIAHVKRVHKLAQSLAKAYPEANHYVIEMAALLHDTVDDKLVNPDDAYRTLNAFLDDLGVTTEYQDAIRYIIQHMSFRQTHHVGKLQTIEAQIVQDADRLDALGAIGIARTFQFAGHFKEPMWTSEATYEVLRTHSIALDTLSPSAIKHFYEKLLLLKDLMNTPEAQELALQRHQFLEQFLDQFFAEWDIAEQ</sequence>
<dbReference type="CDD" id="cd00077">
    <property type="entry name" value="HDc"/>
    <property type="match status" value="1"/>
</dbReference>
<dbReference type="RefSeq" id="WP_044359183.1">
    <property type="nucleotide sequence ID" value="NZ_JXWY01000016.1"/>
</dbReference>
<accession>A0A0D6XRE7</accession>
<keyword evidence="4" id="KW-1185">Reference proteome</keyword>
<dbReference type="AlphaFoldDB" id="A0A0D6XRE7"/>
<dbReference type="PROSITE" id="PS51831">
    <property type="entry name" value="HD"/>
    <property type="match status" value="1"/>
</dbReference>
<gene>
    <name evidence="3" type="primary">yedJ</name>
    <name evidence="3" type="ORF">NCTC13832_01767</name>
    <name evidence="2" type="ORF">TP70_02850</name>
</gene>
<name>A0A0D6XRE7_9STAP</name>
<dbReference type="Pfam" id="PF01966">
    <property type="entry name" value="HD"/>
    <property type="match status" value="1"/>
</dbReference>
<dbReference type="SMART" id="SM00471">
    <property type="entry name" value="HDc"/>
    <property type="match status" value="1"/>
</dbReference>
<evidence type="ECO:0000259" key="1">
    <source>
        <dbReference type="PROSITE" id="PS51831"/>
    </source>
</evidence>
<evidence type="ECO:0000313" key="3">
    <source>
        <dbReference type="EMBL" id="SUM58032.1"/>
    </source>
</evidence>
<dbReference type="SUPFAM" id="SSF109604">
    <property type="entry name" value="HD-domain/PDEase-like"/>
    <property type="match status" value="1"/>
</dbReference>
<dbReference type="Gene3D" id="1.10.472.50">
    <property type="entry name" value="HD-domain/PDEase-like"/>
    <property type="match status" value="1"/>
</dbReference>
<dbReference type="PANTHER" id="PTHR33594">
    <property type="entry name" value="SUPERFAMILY HYDROLASE, PUTATIVE (AFU_ORTHOLOGUE AFUA_1G03035)-RELATED"/>
    <property type="match status" value="1"/>
</dbReference>
<evidence type="ECO:0000313" key="4">
    <source>
        <dbReference type="Proteomes" id="UP000032366"/>
    </source>
</evidence>
<dbReference type="Proteomes" id="UP000254100">
    <property type="component" value="Unassembled WGS sequence"/>
</dbReference>
<proteinExistence type="predicted"/>
<protein>
    <submittedName>
        <fullName evidence="3">HD domain-containing protein</fullName>
    </submittedName>
    <submittedName>
        <fullName evidence="2">Phosphohydrolase</fullName>
    </submittedName>
</protein>
<dbReference type="Proteomes" id="UP000032366">
    <property type="component" value="Unassembled WGS sequence"/>
</dbReference>
<feature type="domain" description="HD" evidence="1">
    <location>
        <begin position="24"/>
        <end position="126"/>
    </location>
</feature>
<reference evidence="3 5" key="2">
    <citation type="submission" date="2018-06" db="EMBL/GenBank/DDBJ databases">
        <authorList>
            <consortium name="Pathogen Informatics"/>
            <person name="Doyle S."/>
        </authorList>
    </citation>
    <scope>NUCLEOTIDE SEQUENCE [LARGE SCALE GENOMIC DNA]</scope>
    <source>
        <strain evidence="3 5">NCTC13832</strain>
    </source>
</reference>
<organism evidence="3 5">
    <name type="scientific">Staphylococcus microti</name>
    <dbReference type="NCBI Taxonomy" id="569857"/>
    <lineage>
        <taxon>Bacteria</taxon>
        <taxon>Bacillati</taxon>
        <taxon>Bacillota</taxon>
        <taxon>Bacilli</taxon>
        <taxon>Bacillales</taxon>
        <taxon>Staphylococcaceae</taxon>
        <taxon>Staphylococcus</taxon>
    </lineage>
</organism>
<dbReference type="STRING" id="569857.TP70_02850"/>
<dbReference type="EMBL" id="JXWY01000016">
    <property type="protein sequence ID" value="KIX91369.1"/>
    <property type="molecule type" value="Genomic_DNA"/>
</dbReference>
<reference evidence="2 4" key="1">
    <citation type="submission" date="2015-01" db="EMBL/GenBank/DDBJ databases">
        <authorList>
            <person name="Guo J."/>
        </authorList>
    </citation>
    <scope>NUCLEOTIDE SEQUENCE [LARGE SCALE GENOMIC DNA]</scope>
    <source>
        <strain evidence="2 4">DSM 22147</strain>
    </source>
</reference>
<dbReference type="EMBL" id="UHDT01000001">
    <property type="protein sequence ID" value="SUM58032.1"/>
    <property type="molecule type" value="Genomic_DNA"/>
</dbReference>
<dbReference type="OrthoDB" id="9797344at2"/>
<dbReference type="PANTHER" id="PTHR33594:SF1">
    <property type="entry name" value="HD_PDEASE DOMAIN-CONTAINING PROTEIN"/>
    <property type="match status" value="1"/>
</dbReference>
<dbReference type="InterPro" id="IPR003607">
    <property type="entry name" value="HD/PDEase_dom"/>
</dbReference>